<name>A0A2B4RG57_STYPI</name>
<dbReference type="OrthoDB" id="10032694at2759"/>
<evidence type="ECO:0000313" key="2">
    <source>
        <dbReference type="Proteomes" id="UP000225706"/>
    </source>
</evidence>
<proteinExistence type="predicted"/>
<organism evidence="1 2">
    <name type="scientific">Stylophora pistillata</name>
    <name type="common">Smooth cauliflower coral</name>
    <dbReference type="NCBI Taxonomy" id="50429"/>
    <lineage>
        <taxon>Eukaryota</taxon>
        <taxon>Metazoa</taxon>
        <taxon>Cnidaria</taxon>
        <taxon>Anthozoa</taxon>
        <taxon>Hexacorallia</taxon>
        <taxon>Scleractinia</taxon>
        <taxon>Astrocoeniina</taxon>
        <taxon>Pocilloporidae</taxon>
        <taxon>Stylophora</taxon>
    </lineage>
</organism>
<reference evidence="2" key="1">
    <citation type="journal article" date="2017" name="bioRxiv">
        <title>Comparative analysis of the genomes of Stylophora pistillata and Acropora digitifera provides evidence for extensive differences between species of corals.</title>
        <authorList>
            <person name="Voolstra C.R."/>
            <person name="Li Y."/>
            <person name="Liew Y.J."/>
            <person name="Baumgarten S."/>
            <person name="Zoccola D."/>
            <person name="Flot J.-F."/>
            <person name="Tambutte S."/>
            <person name="Allemand D."/>
            <person name="Aranda M."/>
        </authorList>
    </citation>
    <scope>NUCLEOTIDE SEQUENCE [LARGE SCALE GENOMIC DNA]</scope>
</reference>
<dbReference type="Proteomes" id="UP000225706">
    <property type="component" value="Unassembled WGS sequence"/>
</dbReference>
<gene>
    <name evidence="1" type="ORF">AWC38_SpisGene20315</name>
</gene>
<protein>
    <submittedName>
        <fullName evidence="1">Uncharacterized protein</fullName>
    </submittedName>
</protein>
<dbReference type="EMBL" id="LSMT01000647">
    <property type="protein sequence ID" value="PFX15460.1"/>
    <property type="molecule type" value="Genomic_DNA"/>
</dbReference>
<keyword evidence="2" id="KW-1185">Reference proteome</keyword>
<dbReference type="AlphaFoldDB" id="A0A2B4RG57"/>
<accession>A0A2B4RG57</accession>
<evidence type="ECO:0000313" key="1">
    <source>
        <dbReference type="EMBL" id="PFX15460.1"/>
    </source>
</evidence>
<sequence length="133" mass="15195">MSMCAQFAKRRKESGFPVCKIFGTAGASGKYLCHRCKINPKMMQVSCHKHGHTELLALENIQEDYDKFVADGSVTSQQEFYHKVIHKKLLDIEFDKEKLADEQMELAAFEKANGPPPIYLDEVLKEMNVDRQA</sequence>
<comment type="caution">
    <text evidence="1">The sequence shown here is derived from an EMBL/GenBank/DDBJ whole genome shotgun (WGS) entry which is preliminary data.</text>
</comment>